<sequence>MRYSQDHKAQTHQRIIKEASARFRRDGIGATGLQPLMKALGLTHGGFYSHFKSKDELVEKALVAAREELDGLCAQLFASEHPLEAFIDSYLSEWHQTSPHEGCPLPTMSSELGLRGQASATSDAVLNARLEQVQATLEGENAAERSIVIMSTLVGALLLSRSVENAELAQRILDVTRDHLKQSKD</sequence>
<dbReference type="PANTHER" id="PTHR47506:SF7">
    <property type="entry name" value="TRANSCRIPTIONAL REGULATORY PROTEIN"/>
    <property type="match status" value="1"/>
</dbReference>
<comment type="caution">
    <text evidence="6">The sequence shown here is derived from an EMBL/GenBank/DDBJ whole genome shotgun (WGS) entry which is preliminary data.</text>
</comment>
<dbReference type="PANTHER" id="PTHR47506">
    <property type="entry name" value="TRANSCRIPTIONAL REGULATORY PROTEIN"/>
    <property type="match status" value="1"/>
</dbReference>
<proteinExistence type="predicted"/>
<accession>A0A423KJQ1</accession>
<dbReference type="SUPFAM" id="SSF48498">
    <property type="entry name" value="Tetracyclin repressor-like, C-terminal domain"/>
    <property type="match status" value="1"/>
</dbReference>
<evidence type="ECO:0000259" key="5">
    <source>
        <dbReference type="PROSITE" id="PS50977"/>
    </source>
</evidence>
<dbReference type="SUPFAM" id="SSF46689">
    <property type="entry name" value="Homeodomain-like"/>
    <property type="match status" value="1"/>
</dbReference>
<organism evidence="6 7">
    <name type="scientific">Pseudomonas frederiksbergensis</name>
    <dbReference type="NCBI Taxonomy" id="104087"/>
    <lineage>
        <taxon>Bacteria</taxon>
        <taxon>Pseudomonadati</taxon>
        <taxon>Pseudomonadota</taxon>
        <taxon>Gammaproteobacteria</taxon>
        <taxon>Pseudomonadales</taxon>
        <taxon>Pseudomonadaceae</taxon>
        <taxon>Pseudomonas</taxon>
    </lineage>
</organism>
<evidence type="ECO:0000256" key="4">
    <source>
        <dbReference type="PROSITE-ProRule" id="PRU00335"/>
    </source>
</evidence>
<evidence type="ECO:0000256" key="2">
    <source>
        <dbReference type="ARBA" id="ARBA00023125"/>
    </source>
</evidence>
<dbReference type="InterPro" id="IPR009057">
    <property type="entry name" value="Homeodomain-like_sf"/>
</dbReference>
<keyword evidence="3" id="KW-0804">Transcription</keyword>
<dbReference type="OrthoDB" id="9798857at2"/>
<dbReference type="Gene3D" id="1.10.357.10">
    <property type="entry name" value="Tetracycline Repressor, domain 2"/>
    <property type="match status" value="1"/>
</dbReference>
<evidence type="ECO:0000313" key="7">
    <source>
        <dbReference type="Proteomes" id="UP000283627"/>
    </source>
</evidence>
<name>A0A423KJQ1_9PSED</name>
<feature type="DNA-binding region" description="H-T-H motif" evidence="4">
    <location>
        <begin position="32"/>
        <end position="51"/>
    </location>
</feature>
<protein>
    <submittedName>
        <fullName evidence="6">TetR family transcriptional regulator</fullName>
    </submittedName>
</protein>
<dbReference type="STRING" id="104087.PFAS1_20115"/>
<dbReference type="AlphaFoldDB" id="A0A423KJQ1"/>
<evidence type="ECO:0000313" key="6">
    <source>
        <dbReference type="EMBL" id="RON53513.1"/>
    </source>
</evidence>
<dbReference type="InterPro" id="IPR001647">
    <property type="entry name" value="HTH_TetR"/>
</dbReference>
<dbReference type="Gene3D" id="1.10.10.60">
    <property type="entry name" value="Homeodomain-like"/>
    <property type="match status" value="1"/>
</dbReference>
<dbReference type="PROSITE" id="PS50977">
    <property type="entry name" value="HTH_TETR_2"/>
    <property type="match status" value="1"/>
</dbReference>
<feature type="domain" description="HTH tetR-type" evidence="5">
    <location>
        <begin position="9"/>
        <end position="69"/>
    </location>
</feature>
<keyword evidence="2 4" id="KW-0238">DNA-binding</keyword>
<reference evidence="6 7" key="1">
    <citation type="submission" date="2016-10" db="EMBL/GenBank/DDBJ databases">
        <title>Comparative genome analysis of multiple Pseudomonas spp. focuses on biocontrol and plant growth promoting traits.</title>
        <authorList>
            <person name="Tao X.-Y."/>
            <person name="Taylor C.G."/>
        </authorList>
    </citation>
    <scope>NUCLEOTIDE SEQUENCE [LARGE SCALE GENOMIC DNA]</scope>
    <source>
        <strain evidence="6 7">39A2</strain>
    </source>
</reference>
<dbReference type="GO" id="GO:0003677">
    <property type="term" value="F:DNA binding"/>
    <property type="evidence" value="ECO:0007669"/>
    <property type="project" value="UniProtKB-UniRule"/>
</dbReference>
<dbReference type="InterPro" id="IPR036271">
    <property type="entry name" value="Tet_transcr_reg_TetR-rel_C_sf"/>
</dbReference>
<evidence type="ECO:0000256" key="1">
    <source>
        <dbReference type="ARBA" id="ARBA00023015"/>
    </source>
</evidence>
<dbReference type="PRINTS" id="PR00455">
    <property type="entry name" value="HTHTETR"/>
</dbReference>
<dbReference type="Proteomes" id="UP000283627">
    <property type="component" value="Unassembled WGS sequence"/>
</dbReference>
<dbReference type="RefSeq" id="WP_123406751.1">
    <property type="nucleotide sequence ID" value="NZ_MOBP01000009.1"/>
</dbReference>
<dbReference type="Pfam" id="PF00440">
    <property type="entry name" value="TetR_N"/>
    <property type="match status" value="1"/>
</dbReference>
<keyword evidence="1" id="KW-0805">Transcription regulation</keyword>
<dbReference type="EMBL" id="MOBP01000009">
    <property type="protein sequence ID" value="RON53513.1"/>
    <property type="molecule type" value="Genomic_DNA"/>
</dbReference>
<gene>
    <name evidence="6" type="ORF">BK665_13995</name>
</gene>
<evidence type="ECO:0000256" key="3">
    <source>
        <dbReference type="ARBA" id="ARBA00023163"/>
    </source>
</evidence>